<keyword evidence="3" id="KW-1185">Reference proteome</keyword>
<dbReference type="Proteomes" id="UP000801492">
    <property type="component" value="Unassembled WGS sequence"/>
</dbReference>
<feature type="domain" description="Mutator-like transposase" evidence="1">
    <location>
        <begin position="19"/>
        <end position="112"/>
    </location>
</feature>
<dbReference type="InterPro" id="IPR049012">
    <property type="entry name" value="Mutator_transp_dom"/>
</dbReference>
<gene>
    <name evidence="2" type="ORF">ILUMI_23402</name>
</gene>
<dbReference type="Pfam" id="PF20700">
    <property type="entry name" value="Mutator"/>
    <property type="match status" value="1"/>
</dbReference>
<evidence type="ECO:0000313" key="3">
    <source>
        <dbReference type="Proteomes" id="UP000801492"/>
    </source>
</evidence>
<dbReference type="OrthoDB" id="6781756at2759"/>
<organism evidence="2 3">
    <name type="scientific">Ignelater luminosus</name>
    <name type="common">Cucubano</name>
    <name type="synonym">Pyrophorus luminosus</name>
    <dbReference type="NCBI Taxonomy" id="2038154"/>
    <lineage>
        <taxon>Eukaryota</taxon>
        <taxon>Metazoa</taxon>
        <taxon>Ecdysozoa</taxon>
        <taxon>Arthropoda</taxon>
        <taxon>Hexapoda</taxon>
        <taxon>Insecta</taxon>
        <taxon>Pterygota</taxon>
        <taxon>Neoptera</taxon>
        <taxon>Endopterygota</taxon>
        <taxon>Coleoptera</taxon>
        <taxon>Polyphaga</taxon>
        <taxon>Elateriformia</taxon>
        <taxon>Elateroidea</taxon>
        <taxon>Elateridae</taxon>
        <taxon>Agrypninae</taxon>
        <taxon>Pyrophorini</taxon>
        <taxon>Ignelater</taxon>
    </lineage>
</organism>
<dbReference type="AlphaFoldDB" id="A0A8K0G1X5"/>
<dbReference type="EMBL" id="VTPC01090588">
    <property type="protein sequence ID" value="KAF2882778.1"/>
    <property type="molecule type" value="Genomic_DNA"/>
</dbReference>
<evidence type="ECO:0000259" key="1">
    <source>
        <dbReference type="Pfam" id="PF20700"/>
    </source>
</evidence>
<sequence length="149" mass="16555">MLTKEIRSGLKSDFTLKYINAAAVSAMVTTGGGFSQTQEICAAINMPCMSNKHYIKIQDKVIDIIIQKAWTFMQEVGREEFAKKYGKVDKDGIPVITVAADGAWCRRQLTNKKTGREMFASAANDYGATTSNMVINKDVLKTTKQEFLD</sequence>
<comment type="caution">
    <text evidence="2">The sequence shown here is derived from an EMBL/GenBank/DDBJ whole genome shotgun (WGS) entry which is preliminary data.</text>
</comment>
<evidence type="ECO:0000313" key="2">
    <source>
        <dbReference type="EMBL" id="KAF2882778.1"/>
    </source>
</evidence>
<proteinExistence type="predicted"/>
<reference evidence="2" key="1">
    <citation type="submission" date="2019-08" db="EMBL/GenBank/DDBJ databases">
        <title>The genome of the North American firefly Photinus pyralis.</title>
        <authorList>
            <consortium name="Photinus pyralis genome working group"/>
            <person name="Fallon T.R."/>
            <person name="Sander Lower S.E."/>
            <person name="Weng J.-K."/>
        </authorList>
    </citation>
    <scope>NUCLEOTIDE SEQUENCE</scope>
    <source>
        <strain evidence="2">TRF0915ILg1</strain>
        <tissue evidence="2">Whole body</tissue>
    </source>
</reference>
<accession>A0A8K0G1X5</accession>
<name>A0A8K0G1X5_IGNLU</name>
<protein>
    <recommendedName>
        <fullName evidence="1">Mutator-like transposase domain-containing protein</fullName>
    </recommendedName>
</protein>